<sequence>MRNIVEKTGEICQLGILEGNNILYIGKEEPDEEIRLVSYVGKRLPLYCTAIGKALILDADINDIKAMYPEGLKAFTSSTITDFETLERDLKESAKVGYARDYSEISEHVTCIGVPLKKGSKTIASISVSTPKFRFTKEKEASIISQLIDKQTQIGQFLIKNQISVDDLLNYK</sequence>
<reference evidence="2" key="1">
    <citation type="submission" date="2019-08" db="EMBL/GenBank/DDBJ databases">
        <authorList>
            <person name="Kucharzyk K."/>
            <person name="Murdoch R.W."/>
            <person name="Higgins S."/>
            <person name="Loffler F."/>
        </authorList>
    </citation>
    <scope>NUCLEOTIDE SEQUENCE</scope>
</reference>
<dbReference type="PROSITE" id="PS51078">
    <property type="entry name" value="ICLR_ED"/>
    <property type="match status" value="1"/>
</dbReference>
<accession>A0A645IUK3</accession>
<dbReference type="InterPro" id="IPR029016">
    <property type="entry name" value="GAF-like_dom_sf"/>
</dbReference>
<dbReference type="InterPro" id="IPR050707">
    <property type="entry name" value="HTH_MetabolicPath_Reg"/>
</dbReference>
<protein>
    <submittedName>
        <fullName evidence="2">Transcriptional regulator KdgR</fullName>
    </submittedName>
</protein>
<dbReference type="PANTHER" id="PTHR30136:SF35">
    <property type="entry name" value="HTH-TYPE TRANSCRIPTIONAL REGULATOR RV1719"/>
    <property type="match status" value="1"/>
</dbReference>
<evidence type="ECO:0000259" key="1">
    <source>
        <dbReference type="PROSITE" id="PS51078"/>
    </source>
</evidence>
<dbReference type="EMBL" id="VSSQ01121971">
    <property type="protein sequence ID" value="MPN54089.1"/>
    <property type="molecule type" value="Genomic_DNA"/>
</dbReference>
<evidence type="ECO:0000313" key="2">
    <source>
        <dbReference type="EMBL" id="MPN54089.1"/>
    </source>
</evidence>
<gene>
    <name evidence="2" type="primary">kdgR_43</name>
    <name evidence="2" type="ORF">SDC9_201758</name>
</gene>
<dbReference type="GO" id="GO:0045892">
    <property type="term" value="P:negative regulation of DNA-templated transcription"/>
    <property type="evidence" value="ECO:0007669"/>
    <property type="project" value="TreeGrafter"/>
</dbReference>
<dbReference type="SUPFAM" id="SSF55781">
    <property type="entry name" value="GAF domain-like"/>
    <property type="match status" value="1"/>
</dbReference>
<dbReference type="Pfam" id="PF01614">
    <property type="entry name" value="IclR_C"/>
    <property type="match status" value="1"/>
</dbReference>
<dbReference type="PANTHER" id="PTHR30136">
    <property type="entry name" value="HELIX-TURN-HELIX TRANSCRIPTIONAL REGULATOR, ICLR FAMILY"/>
    <property type="match status" value="1"/>
</dbReference>
<name>A0A645IUK3_9ZZZZ</name>
<dbReference type="Gene3D" id="3.30.450.40">
    <property type="match status" value="1"/>
</dbReference>
<feature type="domain" description="IclR-ED" evidence="1">
    <location>
        <begin position="1"/>
        <end position="171"/>
    </location>
</feature>
<comment type="caution">
    <text evidence="2">The sequence shown here is derived from an EMBL/GenBank/DDBJ whole genome shotgun (WGS) entry which is preliminary data.</text>
</comment>
<dbReference type="AlphaFoldDB" id="A0A645IUK3"/>
<dbReference type="InterPro" id="IPR014757">
    <property type="entry name" value="Tscrpt_reg_IclR_C"/>
</dbReference>
<organism evidence="2">
    <name type="scientific">bioreactor metagenome</name>
    <dbReference type="NCBI Taxonomy" id="1076179"/>
    <lineage>
        <taxon>unclassified sequences</taxon>
        <taxon>metagenomes</taxon>
        <taxon>ecological metagenomes</taxon>
    </lineage>
</organism>
<dbReference type="GO" id="GO:0003700">
    <property type="term" value="F:DNA-binding transcription factor activity"/>
    <property type="evidence" value="ECO:0007669"/>
    <property type="project" value="TreeGrafter"/>
</dbReference>
<dbReference type="GO" id="GO:0003677">
    <property type="term" value="F:DNA binding"/>
    <property type="evidence" value="ECO:0007669"/>
    <property type="project" value="TreeGrafter"/>
</dbReference>
<proteinExistence type="predicted"/>